<proteinExistence type="predicted"/>
<accession>A0A392Q1L0</accession>
<dbReference type="EMBL" id="LXQA010107363">
    <property type="protein sequence ID" value="MCI17867.1"/>
    <property type="molecule type" value="Genomic_DNA"/>
</dbReference>
<protein>
    <submittedName>
        <fullName evidence="1">Uncharacterized protein</fullName>
    </submittedName>
</protein>
<keyword evidence="2" id="KW-1185">Reference proteome</keyword>
<comment type="caution">
    <text evidence="1">The sequence shown here is derived from an EMBL/GenBank/DDBJ whole genome shotgun (WGS) entry which is preliminary data.</text>
</comment>
<dbReference type="Proteomes" id="UP000265520">
    <property type="component" value="Unassembled WGS sequence"/>
</dbReference>
<evidence type="ECO:0000313" key="2">
    <source>
        <dbReference type="Proteomes" id="UP000265520"/>
    </source>
</evidence>
<feature type="non-terminal residue" evidence="1">
    <location>
        <position position="42"/>
    </location>
</feature>
<name>A0A392Q1L0_9FABA</name>
<sequence length="42" mass="4718">MSERSKELLQFEHKASPLSSLSSLESALLVCDNNKKETRLPT</sequence>
<reference evidence="1 2" key="1">
    <citation type="journal article" date="2018" name="Front. Plant Sci.">
        <title>Red Clover (Trifolium pratense) and Zigzag Clover (T. medium) - A Picture of Genomic Similarities and Differences.</title>
        <authorList>
            <person name="Dluhosova J."/>
            <person name="Istvanek J."/>
            <person name="Nedelnik J."/>
            <person name="Repkova J."/>
        </authorList>
    </citation>
    <scope>NUCLEOTIDE SEQUENCE [LARGE SCALE GENOMIC DNA]</scope>
    <source>
        <strain evidence="2">cv. 10/8</strain>
        <tissue evidence="1">Leaf</tissue>
    </source>
</reference>
<dbReference type="AlphaFoldDB" id="A0A392Q1L0"/>
<evidence type="ECO:0000313" key="1">
    <source>
        <dbReference type="EMBL" id="MCI17867.1"/>
    </source>
</evidence>
<organism evidence="1 2">
    <name type="scientific">Trifolium medium</name>
    <dbReference type="NCBI Taxonomy" id="97028"/>
    <lineage>
        <taxon>Eukaryota</taxon>
        <taxon>Viridiplantae</taxon>
        <taxon>Streptophyta</taxon>
        <taxon>Embryophyta</taxon>
        <taxon>Tracheophyta</taxon>
        <taxon>Spermatophyta</taxon>
        <taxon>Magnoliopsida</taxon>
        <taxon>eudicotyledons</taxon>
        <taxon>Gunneridae</taxon>
        <taxon>Pentapetalae</taxon>
        <taxon>rosids</taxon>
        <taxon>fabids</taxon>
        <taxon>Fabales</taxon>
        <taxon>Fabaceae</taxon>
        <taxon>Papilionoideae</taxon>
        <taxon>50 kb inversion clade</taxon>
        <taxon>NPAAA clade</taxon>
        <taxon>Hologalegina</taxon>
        <taxon>IRL clade</taxon>
        <taxon>Trifolieae</taxon>
        <taxon>Trifolium</taxon>
    </lineage>
</organism>